<evidence type="ECO:0000256" key="8">
    <source>
        <dbReference type="ARBA" id="ARBA00031423"/>
    </source>
</evidence>
<reference evidence="11 12" key="1">
    <citation type="journal article" date="2012" name="J. Bacteriol.">
        <title>De Novo Genome Project of Cupriavidus basilensis OR16.</title>
        <authorList>
            <person name="Cserhati M."/>
            <person name="Kriszt B."/>
            <person name="Szoboszlay S."/>
            <person name="Toth A."/>
            <person name="Szabo I."/>
            <person name="Tancsics A."/>
            <person name="Nagy I."/>
            <person name="Horvath B."/>
            <person name="Nagy I."/>
            <person name="Kukolya J."/>
        </authorList>
    </citation>
    <scope>NUCLEOTIDE SEQUENCE [LARGE SCALE GENOMIC DNA]</scope>
    <source>
        <strain evidence="11 12">OR16</strain>
    </source>
</reference>
<evidence type="ECO:0000256" key="9">
    <source>
        <dbReference type="ARBA" id="ARBA00031501"/>
    </source>
</evidence>
<sequence>MAIGLIADLAVGTDAGGSHAWARQDEILPGVCAGAPPDQYNPMGQDWGISVFSPRALRRRGFGAVIEMLRANLAQVGGLRIDHALGLARMWLVPDSAPPAAGAYLRFPFDDLQRLIALESWRHRAVIIGENLGTVPATFNASLAARGMLGIDVLWFERERDSVPADAGDATAQATTSATSAAPPVPAFLPPERWPPEAVATTTTHDLPTVAGWWAGRDIIWRARLGQLGADETESGALAARARERAALWQALSAAGLARGPEPSLDHPPLEAILAWLGRARTPLRLVPLEDLLGAGEQPNLPGTVSGHPNWQRRLDADVRTLFSDPSVRRRIAALGSASTGGHGAPADRIPDNPEERH</sequence>
<dbReference type="PATRIC" id="fig|1127483.3.peg.5591"/>
<feature type="compositionally biased region" description="Basic and acidic residues" evidence="10">
    <location>
        <begin position="349"/>
        <end position="358"/>
    </location>
</feature>
<evidence type="ECO:0000256" key="2">
    <source>
        <dbReference type="ARBA" id="ARBA00005684"/>
    </source>
</evidence>
<evidence type="ECO:0000256" key="10">
    <source>
        <dbReference type="SAM" id="MobiDB-lite"/>
    </source>
</evidence>
<evidence type="ECO:0000256" key="1">
    <source>
        <dbReference type="ARBA" id="ARBA00000439"/>
    </source>
</evidence>
<comment type="caution">
    <text evidence="11">The sequence shown here is derived from an EMBL/GenBank/DDBJ whole genome shotgun (WGS) entry which is preliminary data.</text>
</comment>
<feature type="region of interest" description="Disordered" evidence="10">
    <location>
        <begin position="335"/>
        <end position="358"/>
    </location>
</feature>
<keyword evidence="6 11" id="KW-0808">Transferase</keyword>
<evidence type="ECO:0000313" key="11">
    <source>
        <dbReference type="EMBL" id="EHP40031.1"/>
    </source>
</evidence>
<dbReference type="PANTHER" id="PTHR32438:SF5">
    <property type="entry name" value="4-ALPHA-GLUCANOTRANSFERASE DPE1, CHLOROPLASTIC_AMYLOPLASTIC"/>
    <property type="match status" value="1"/>
</dbReference>
<protein>
    <recommendedName>
        <fullName evidence="4">4-alpha-glucanotransferase</fullName>
        <ecNumber evidence="3">2.4.1.25</ecNumber>
    </recommendedName>
    <alternativeName>
        <fullName evidence="8">Amylomaltase</fullName>
    </alternativeName>
    <alternativeName>
        <fullName evidence="9">Disproportionating enzyme</fullName>
    </alternativeName>
</protein>
<comment type="similarity">
    <text evidence="2">Belongs to the disproportionating enzyme family.</text>
</comment>
<accession>H1SBN9</accession>
<dbReference type="InterPro" id="IPR003385">
    <property type="entry name" value="Glyco_hydro_77"/>
</dbReference>
<keyword evidence="5" id="KW-0328">Glycosyltransferase</keyword>
<evidence type="ECO:0000256" key="4">
    <source>
        <dbReference type="ARBA" id="ARBA00020295"/>
    </source>
</evidence>
<dbReference type="Gene3D" id="3.20.20.80">
    <property type="entry name" value="Glycosidases"/>
    <property type="match status" value="1"/>
</dbReference>
<dbReference type="EMBL" id="AHJE01000075">
    <property type="protein sequence ID" value="EHP40031.1"/>
    <property type="molecule type" value="Genomic_DNA"/>
</dbReference>
<name>H1SBN9_9BURK</name>
<organism evidence="11 12">
    <name type="scientific">Cupriavidus basilensis OR16</name>
    <dbReference type="NCBI Taxonomy" id="1127483"/>
    <lineage>
        <taxon>Bacteria</taxon>
        <taxon>Pseudomonadati</taxon>
        <taxon>Pseudomonadota</taxon>
        <taxon>Betaproteobacteria</taxon>
        <taxon>Burkholderiales</taxon>
        <taxon>Burkholderiaceae</taxon>
        <taxon>Cupriavidus</taxon>
    </lineage>
</organism>
<dbReference type="GO" id="GO:0005975">
    <property type="term" value="P:carbohydrate metabolic process"/>
    <property type="evidence" value="ECO:0007669"/>
    <property type="project" value="InterPro"/>
</dbReference>
<evidence type="ECO:0000256" key="5">
    <source>
        <dbReference type="ARBA" id="ARBA00022676"/>
    </source>
</evidence>
<dbReference type="Proteomes" id="UP000005808">
    <property type="component" value="Unassembled WGS sequence"/>
</dbReference>
<feature type="compositionally biased region" description="Low complexity" evidence="10">
    <location>
        <begin position="165"/>
        <end position="182"/>
    </location>
</feature>
<evidence type="ECO:0000256" key="3">
    <source>
        <dbReference type="ARBA" id="ARBA00012560"/>
    </source>
</evidence>
<comment type="catalytic activity">
    <reaction evidence="1">
        <text>Transfers a segment of a (1-&gt;4)-alpha-D-glucan to a new position in an acceptor, which may be glucose or a (1-&gt;4)-alpha-D-glucan.</text>
        <dbReference type="EC" id="2.4.1.25"/>
    </reaction>
</comment>
<evidence type="ECO:0000313" key="12">
    <source>
        <dbReference type="Proteomes" id="UP000005808"/>
    </source>
</evidence>
<dbReference type="GO" id="GO:0004134">
    <property type="term" value="F:4-alpha-glucanotransferase activity"/>
    <property type="evidence" value="ECO:0007669"/>
    <property type="project" value="UniProtKB-EC"/>
</dbReference>
<gene>
    <name evidence="11" type="ORF">OR16_28024</name>
</gene>
<dbReference type="Pfam" id="PF02446">
    <property type="entry name" value="Glyco_hydro_77"/>
    <property type="match status" value="1"/>
</dbReference>
<dbReference type="AlphaFoldDB" id="H1SBN9"/>
<feature type="region of interest" description="Disordered" evidence="10">
    <location>
        <begin position="165"/>
        <end position="184"/>
    </location>
</feature>
<evidence type="ECO:0000256" key="7">
    <source>
        <dbReference type="ARBA" id="ARBA00023277"/>
    </source>
</evidence>
<proteinExistence type="inferred from homology"/>
<dbReference type="InterPro" id="IPR017853">
    <property type="entry name" value="GH"/>
</dbReference>
<dbReference type="EC" id="2.4.1.25" evidence="3"/>
<dbReference type="SUPFAM" id="SSF51445">
    <property type="entry name" value="(Trans)glycosidases"/>
    <property type="match status" value="1"/>
</dbReference>
<dbReference type="PANTHER" id="PTHR32438">
    <property type="entry name" value="4-ALPHA-GLUCANOTRANSFERASE DPE1, CHLOROPLASTIC/AMYLOPLASTIC"/>
    <property type="match status" value="1"/>
</dbReference>
<evidence type="ECO:0000256" key="6">
    <source>
        <dbReference type="ARBA" id="ARBA00022679"/>
    </source>
</evidence>
<keyword evidence="7" id="KW-0119">Carbohydrate metabolism</keyword>
<dbReference type="RefSeq" id="WP_006161206.1">
    <property type="nucleotide sequence ID" value="NZ_AHJE01000075.1"/>
</dbReference>